<name>A0A0N4XCL3_NIPBR</name>
<dbReference type="EMBL" id="UYSL01000059">
    <property type="protein sequence ID" value="VDL62538.1"/>
    <property type="molecule type" value="Genomic_DNA"/>
</dbReference>
<sequence length="107" mass="12041">MDQSAPIEKLTAPMQNNHRSPVKARKSVADDQEETGSDQVRDGVRKPPRLRWAERKESRRAGECGGGNGTYQRDLTHSIIVRAFGGRTAGRLLPIGQFERQQNHKYS</sequence>
<organism evidence="4">
    <name type="scientific">Nippostrongylus brasiliensis</name>
    <name type="common">Rat hookworm</name>
    <dbReference type="NCBI Taxonomy" id="27835"/>
    <lineage>
        <taxon>Eukaryota</taxon>
        <taxon>Metazoa</taxon>
        <taxon>Ecdysozoa</taxon>
        <taxon>Nematoda</taxon>
        <taxon>Chromadorea</taxon>
        <taxon>Rhabditida</taxon>
        <taxon>Rhabditina</taxon>
        <taxon>Rhabditomorpha</taxon>
        <taxon>Strongyloidea</taxon>
        <taxon>Heligmosomidae</taxon>
        <taxon>Nippostrongylus</taxon>
    </lineage>
</organism>
<evidence type="ECO:0000256" key="1">
    <source>
        <dbReference type="SAM" id="MobiDB-lite"/>
    </source>
</evidence>
<keyword evidence="3" id="KW-1185">Reference proteome</keyword>
<accession>A0A0N4XCL3</accession>
<protein>
    <submittedName>
        <fullName evidence="2 4">Uncharacterized protein</fullName>
    </submittedName>
</protein>
<reference evidence="2 3" key="2">
    <citation type="submission" date="2018-11" db="EMBL/GenBank/DDBJ databases">
        <authorList>
            <consortium name="Pathogen Informatics"/>
        </authorList>
    </citation>
    <scope>NUCLEOTIDE SEQUENCE [LARGE SCALE GENOMIC DNA]</scope>
</reference>
<gene>
    <name evidence="2" type="ORF">NBR_LOCUS199</name>
</gene>
<evidence type="ECO:0000313" key="4">
    <source>
        <dbReference type="WBParaSite" id="NBR_0000019801-mRNA-1"/>
    </source>
</evidence>
<dbReference type="Proteomes" id="UP000271162">
    <property type="component" value="Unassembled WGS sequence"/>
</dbReference>
<reference evidence="4" key="1">
    <citation type="submission" date="2017-02" db="UniProtKB">
        <authorList>
            <consortium name="WormBaseParasite"/>
        </authorList>
    </citation>
    <scope>IDENTIFICATION</scope>
</reference>
<proteinExistence type="predicted"/>
<evidence type="ECO:0000313" key="2">
    <source>
        <dbReference type="EMBL" id="VDL62538.1"/>
    </source>
</evidence>
<evidence type="ECO:0000313" key="3">
    <source>
        <dbReference type="Proteomes" id="UP000271162"/>
    </source>
</evidence>
<feature type="compositionally biased region" description="Basic and acidic residues" evidence="1">
    <location>
        <begin position="39"/>
        <end position="62"/>
    </location>
</feature>
<dbReference type="WBParaSite" id="NBR_0000019801-mRNA-1">
    <property type="protein sequence ID" value="NBR_0000019801-mRNA-1"/>
    <property type="gene ID" value="NBR_0000019801"/>
</dbReference>
<feature type="region of interest" description="Disordered" evidence="1">
    <location>
        <begin position="1"/>
        <end position="72"/>
    </location>
</feature>
<dbReference type="AlphaFoldDB" id="A0A0N4XCL3"/>